<keyword evidence="2" id="KW-0812">Transmembrane</keyword>
<accession>A0ABV9D6E9</accession>
<feature type="transmembrane region" description="Helical" evidence="2">
    <location>
        <begin position="21"/>
        <end position="42"/>
    </location>
</feature>
<keyword evidence="2" id="KW-0472">Membrane</keyword>
<dbReference type="Proteomes" id="UP001595955">
    <property type="component" value="Unassembled WGS sequence"/>
</dbReference>
<evidence type="ECO:0000256" key="1">
    <source>
        <dbReference type="SAM" id="MobiDB-lite"/>
    </source>
</evidence>
<gene>
    <name evidence="3" type="ORF">ACFO3F_02675</name>
</gene>
<reference evidence="4" key="1">
    <citation type="journal article" date="2019" name="Int. J. Syst. Evol. Microbiol.">
        <title>The Global Catalogue of Microorganisms (GCM) 10K type strain sequencing project: providing services to taxonomists for standard genome sequencing and annotation.</title>
        <authorList>
            <consortium name="The Broad Institute Genomics Platform"/>
            <consortium name="The Broad Institute Genome Sequencing Center for Infectious Disease"/>
            <person name="Wu L."/>
            <person name="Ma J."/>
        </authorList>
    </citation>
    <scope>NUCLEOTIDE SEQUENCE [LARGE SCALE GENOMIC DNA]</scope>
    <source>
        <strain evidence="4">JCM 3369</strain>
    </source>
</reference>
<evidence type="ECO:0000256" key="2">
    <source>
        <dbReference type="SAM" id="Phobius"/>
    </source>
</evidence>
<evidence type="ECO:0000313" key="4">
    <source>
        <dbReference type="Proteomes" id="UP001595955"/>
    </source>
</evidence>
<feature type="region of interest" description="Disordered" evidence="1">
    <location>
        <begin position="152"/>
        <end position="175"/>
    </location>
</feature>
<dbReference type="RefSeq" id="WP_122824686.1">
    <property type="nucleotide sequence ID" value="NZ_CP033325.1"/>
</dbReference>
<keyword evidence="4" id="KW-1185">Reference proteome</keyword>
<comment type="caution">
    <text evidence="3">The sequence shown here is derived from an EMBL/GenBank/DDBJ whole genome shotgun (WGS) entry which is preliminary data.</text>
</comment>
<name>A0ABV9D6E9_9MICO</name>
<evidence type="ECO:0000313" key="3">
    <source>
        <dbReference type="EMBL" id="MFC4554141.1"/>
    </source>
</evidence>
<keyword evidence="2" id="KW-1133">Transmembrane helix</keyword>
<proteinExistence type="predicted"/>
<protein>
    <recommendedName>
        <fullName evidence="5">PH domain-containing protein</fullName>
    </recommendedName>
</protein>
<sequence>MKPQAGEDAPTVLNVAPPPRFVRVAAVVVCLLWIVYGVALIVEPSVAPSPWMLMLGLSQVLFAVEQLRRPGRIELRRDELVVKQVRTRRIPYADITAVRGDIPNHPTWSGAVVLERRSGAPVTLPSVTMPLAEVHDLVVERAGLDDAPWAGGAACAAPASRNRPRGGRSSAHSAP</sequence>
<evidence type="ECO:0008006" key="5">
    <source>
        <dbReference type="Google" id="ProtNLM"/>
    </source>
</evidence>
<organism evidence="3 4">
    <name type="scientific">Georgenia faecalis</name>
    <dbReference type="NCBI Taxonomy" id="2483799"/>
    <lineage>
        <taxon>Bacteria</taxon>
        <taxon>Bacillati</taxon>
        <taxon>Actinomycetota</taxon>
        <taxon>Actinomycetes</taxon>
        <taxon>Micrococcales</taxon>
        <taxon>Bogoriellaceae</taxon>
        <taxon>Georgenia</taxon>
    </lineage>
</organism>
<dbReference type="EMBL" id="JBHSGF010000002">
    <property type="protein sequence ID" value="MFC4554141.1"/>
    <property type="molecule type" value="Genomic_DNA"/>
</dbReference>